<organism evidence="3 4">
    <name type="scientific">Bradyrhizobium iriomotense</name>
    <dbReference type="NCBI Taxonomy" id="441950"/>
    <lineage>
        <taxon>Bacteria</taxon>
        <taxon>Pseudomonadati</taxon>
        <taxon>Pseudomonadota</taxon>
        <taxon>Alphaproteobacteria</taxon>
        <taxon>Hyphomicrobiales</taxon>
        <taxon>Nitrobacteraceae</taxon>
        <taxon>Bradyrhizobium</taxon>
    </lineage>
</organism>
<reference evidence="4" key="1">
    <citation type="journal article" date="2019" name="Int. J. Syst. Evol. Microbiol.">
        <title>The Global Catalogue of Microorganisms (GCM) 10K type strain sequencing project: providing services to taxonomists for standard genome sequencing and annotation.</title>
        <authorList>
            <consortium name="The Broad Institute Genomics Platform"/>
            <consortium name="The Broad Institute Genome Sequencing Center for Infectious Disease"/>
            <person name="Wu L."/>
            <person name="Ma J."/>
        </authorList>
    </citation>
    <scope>NUCLEOTIDE SEQUENCE [LARGE SCALE GENOMIC DNA]</scope>
    <source>
        <strain evidence="4">NBRC 102520</strain>
    </source>
</reference>
<dbReference type="RefSeq" id="WP_284268990.1">
    <property type="nucleotide sequence ID" value="NZ_BSOW01000016.1"/>
</dbReference>
<dbReference type="EMBL" id="BSOW01000016">
    <property type="protein sequence ID" value="GLR87911.1"/>
    <property type="molecule type" value="Genomic_DNA"/>
</dbReference>
<gene>
    <name evidence="3" type="ORF">GCM10007857_46230</name>
</gene>
<dbReference type="InterPro" id="IPR036291">
    <property type="entry name" value="NAD(P)-bd_dom_sf"/>
</dbReference>
<dbReference type="Proteomes" id="UP001156905">
    <property type="component" value="Unassembled WGS sequence"/>
</dbReference>
<evidence type="ECO:0000313" key="3">
    <source>
        <dbReference type="EMBL" id="GLR87911.1"/>
    </source>
</evidence>
<dbReference type="SUPFAM" id="SSF51735">
    <property type="entry name" value="NAD(P)-binding Rossmann-fold domains"/>
    <property type="match status" value="1"/>
</dbReference>
<dbReference type="PANTHER" id="PTHR24321">
    <property type="entry name" value="DEHYDROGENASES, SHORT CHAIN"/>
    <property type="match status" value="1"/>
</dbReference>
<sequence length="278" mass="29875">MAEFYKLSHDPLPVRTKAQHFALHKDKGFIVTGAAGGLGSAIVRRLLAEGARVAAWDVRKEALDGLRDQLPSAEMRVFVCDLSDQEAIQQAFEATVSFLGRLDGAVNNAAVVRRAPSPLDASWLDWEITSAVNVYAPYEIARLACKQMIKEKTPGAIVNVASEAGKKGHIQSLTYSASKAMLINMTRVMSAAVAPYDINVNCVCPGSMATEMLQRAAATIAKLTNSTADNVYPQLVSSQLKRHVQPDEVAATISFLLSDDAIAIRGQAINTDGGDTPY</sequence>
<dbReference type="Pfam" id="PF13561">
    <property type="entry name" value="adh_short_C2"/>
    <property type="match status" value="1"/>
</dbReference>
<evidence type="ECO:0000256" key="2">
    <source>
        <dbReference type="ARBA" id="ARBA00023002"/>
    </source>
</evidence>
<protein>
    <submittedName>
        <fullName evidence="3">Beta-ketoacyl-ACP reductase</fullName>
    </submittedName>
</protein>
<evidence type="ECO:0000313" key="4">
    <source>
        <dbReference type="Proteomes" id="UP001156905"/>
    </source>
</evidence>
<dbReference type="InterPro" id="IPR002347">
    <property type="entry name" value="SDR_fam"/>
</dbReference>
<dbReference type="Gene3D" id="3.40.50.720">
    <property type="entry name" value="NAD(P)-binding Rossmann-like Domain"/>
    <property type="match status" value="1"/>
</dbReference>
<dbReference type="CDD" id="cd05233">
    <property type="entry name" value="SDR_c"/>
    <property type="match status" value="1"/>
</dbReference>
<dbReference type="PANTHER" id="PTHR24321:SF8">
    <property type="entry name" value="ESTRADIOL 17-BETA-DEHYDROGENASE 8-RELATED"/>
    <property type="match status" value="1"/>
</dbReference>
<name>A0ABQ6B249_9BRAD</name>
<keyword evidence="4" id="KW-1185">Reference proteome</keyword>
<evidence type="ECO:0000256" key="1">
    <source>
        <dbReference type="ARBA" id="ARBA00006484"/>
    </source>
</evidence>
<accession>A0ABQ6B249</accession>
<keyword evidence="2" id="KW-0560">Oxidoreductase</keyword>
<dbReference type="PRINTS" id="PR00080">
    <property type="entry name" value="SDRFAMILY"/>
</dbReference>
<comment type="similarity">
    <text evidence="1">Belongs to the short-chain dehydrogenases/reductases (SDR) family.</text>
</comment>
<comment type="caution">
    <text evidence="3">The sequence shown here is derived from an EMBL/GenBank/DDBJ whole genome shotgun (WGS) entry which is preliminary data.</text>
</comment>
<proteinExistence type="inferred from homology"/>
<dbReference type="PRINTS" id="PR00081">
    <property type="entry name" value="GDHRDH"/>
</dbReference>